<dbReference type="Pfam" id="PF01103">
    <property type="entry name" value="Omp85"/>
    <property type="match status" value="1"/>
</dbReference>
<evidence type="ECO:0000256" key="2">
    <source>
        <dbReference type="ARBA" id="ARBA00023136"/>
    </source>
</evidence>
<dbReference type="AlphaFoldDB" id="A0A084TI30"/>
<dbReference type="STRING" id="1197477.IA57_07730"/>
<dbReference type="GO" id="GO:0019867">
    <property type="term" value="C:outer membrane"/>
    <property type="evidence" value="ECO:0007669"/>
    <property type="project" value="InterPro"/>
</dbReference>
<comment type="subcellular location">
    <subcellularLocation>
        <location evidence="1">Membrane</location>
    </subcellularLocation>
</comment>
<dbReference type="Gene3D" id="2.40.160.50">
    <property type="entry name" value="membrane protein fhac: a member of the omp85/tpsb transporter family"/>
    <property type="match status" value="1"/>
</dbReference>
<keyword evidence="5" id="KW-1185">Reference proteome</keyword>
<feature type="domain" description="Bacterial surface antigen (D15)" evidence="3">
    <location>
        <begin position="533"/>
        <end position="821"/>
    </location>
</feature>
<sequence>MKVFFSKIALILFSLGFLSSCNTVKRVPDGERLLVKNTVLVNGEKNKSERINNLLYQHKNRELLGVSPLRLHIYNLARPNIDSLLNANIDAHPKRRDRLERFLSKKQLNKYIASRVGFNQWLKKTGEAPTIINDEKTQKSERQLKAYFFHNGWFNALATSNVTVLDDKKAEITYNVTTGKPYAIDSLTTVIASPIIDSLYQSEAKASHVVQGKQYETKDFEAEKNRINYQMRNSGVYHFSEDYIFFENDTINTNHKVNVELQISNRKITSLDSSYTLPLNIYHIKDVNIYTDYAFAKKDQTPDHATTYKGYNLYSYDKMRFKPKALTDAIFITPNEIFRDKDRGNSYRHLSDLRTFNYPDIEYIENPDTTLTANIYLTPKKRFALNLSAEAYQSNIQTVGFSFNPGLLIRNVFRGAETLEISALGSIGASKDAGDDRDRFFDINEIGANLKLTIPRLFFPFKTEKIIPKTMFPSTRISLSTTSQTNIGLDKQTLSGVFNYRWHPSNIVTNRLDLFNVQFVKNLNPDNYFGVYTNSFNSLNSIAHNINYNNGNALEYPSQTDAFIRDVLNGNTSILPNTEPYRTVSAINERKERLTEDNLIFATNFNYVRDNRETLYDETFSIFRAKLELAGNLFSTIASISGLDKNSNDRYEIFNVAYSQYAKAELDYVKHWDLGKKNVVAIRSFFGLAVPYGNATNIPFSKSFFAGGANDNRAWTAYSLGPGSSESNNEFNEANLKIALSAEQRFNIFGSFYGALFVDAGNIWNALDDVEDDKATFNSLGSLKDIAIGSGLGFRYDFGPFLLRLDIGFKTYDPSYIDQNRWFNDYNFKHAVYNIGINYPF</sequence>
<dbReference type="Proteomes" id="UP000028521">
    <property type="component" value="Unassembled WGS sequence"/>
</dbReference>
<keyword evidence="2" id="KW-0472">Membrane</keyword>
<organism evidence="4 5">
    <name type="scientific">Mangrovimonas yunxiaonensis</name>
    <dbReference type="NCBI Taxonomy" id="1197477"/>
    <lineage>
        <taxon>Bacteria</taxon>
        <taxon>Pseudomonadati</taxon>
        <taxon>Bacteroidota</taxon>
        <taxon>Flavobacteriia</taxon>
        <taxon>Flavobacteriales</taxon>
        <taxon>Flavobacteriaceae</taxon>
        <taxon>Mangrovimonas</taxon>
    </lineage>
</organism>
<dbReference type="OrthoDB" id="9814535at2"/>
<evidence type="ECO:0000313" key="4">
    <source>
        <dbReference type="EMBL" id="KFB00366.1"/>
    </source>
</evidence>
<dbReference type="eggNOG" id="COG4775">
    <property type="taxonomic scope" value="Bacteria"/>
</dbReference>
<comment type="caution">
    <text evidence="4">The sequence shown here is derived from an EMBL/GenBank/DDBJ whole genome shotgun (WGS) entry which is preliminary data.</text>
</comment>
<reference evidence="4 5" key="1">
    <citation type="journal article" date="2014" name="Genome Announc.">
        <title>Draft Genome Sequence of the Algicidal Bacterium Mangrovimonas yunxiaonensis Strain LY01.</title>
        <authorList>
            <person name="Li Y."/>
            <person name="Zhu H."/>
            <person name="Li C."/>
            <person name="Zhang H."/>
            <person name="Chen Z."/>
            <person name="Zheng W."/>
            <person name="Xu H."/>
            <person name="Zheng T."/>
        </authorList>
    </citation>
    <scope>NUCLEOTIDE SEQUENCE [LARGE SCALE GENOMIC DNA]</scope>
    <source>
        <strain evidence="4 5">LY01</strain>
    </source>
</reference>
<reference evidence="5" key="2">
    <citation type="submission" date="2014-07" db="EMBL/GenBank/DDBJ databases">
        <title>Genome sequence of Mangrovimonas yunxiaonensis.</title>
        <authorList>
            <person name="Li Y."/>
            <person name="Zheng T."/>
        </authorList>
    </citation>
    <scope>NUCLEOTIDE SEQUENCE [LARGE SCALE GENOMIC DNA]</scope>
    <source>
        <strain evidence="5">LY01</strain>
    </source>
</reference>
<name>A0A084TI30_9FLAO</name>
<evidence type="ECO:0000256" key="1">
    <source>
        <dbReference type="ARBA" id="ARBA00004370"/>
    </source>
</evidence>
<evidence type="ECO:0000259" key="3">
    <source>
        <dbReference type="Pfam" id="PF01103"/>
    </source>
</evidence>
<accession>A0A084TI30</accession>
<proteinExistence type="predicted"/>
<evidence type="ECO:0000313" key="5">
    <source>
        <dbReference type="Proteomes" id="UP000028521"/>
    </source>
</evidence>
<dbReference type="EMBL" id="JPFK01000007">
    <property type="protein sequence ID" value="KFB00366.1"/>
    <property type="molecule type" value="Genomic_DNA"/>
</dbReference>
<dbReference type="InterPro" id="IPR000184">
    <property type="entry name" value="Bac_surfAg_D15"/>
</dbReference>
<gene>
    <name evidence="4" type="ORF">IA57_07730</name>
</gene>
<protein>
    <submittedName>
        <fullName evidence="4">Membrane protein</fullName>
    </submittedName>
</protein>
<dbReference type="PROSITE" id="PS51257">
    <property type="entry name" value="PROKAR_LIPOPROTEIN"/>
    <property type="match status" value="1"/>
</dbReference>
<dbReference type="RefSeq" id="WP_036121511.1">
    <property type="nucleotide sequence ID" value="NZ_BMET01000001.1"/>
</dbReference>